<proteinExistence type="predicted"/>
<evidence type="ECO:0008006" key="3">
    <source>
        <dbReference type="Google" id="ProtNLM"/>
    </source>
</evidence>
<dbReference type="Proteomes" id="UP000218824">
    <property type="component" value="Chromosome"/>
</dbReference>
<reference evidence="1 2" key="1">
    <citation type="journal article" date="2017" name="DNA Res.">
        <title>Complete genome sequence and expression profile of the commercial lytic enzyme producer Lysobacter enzymogenes M497-1.</title>
        <authorList>
            <person name="Takami H."/>
            <person name="Toyoda A."/>
            <person name="Uchiyama I."/>
            <person name="Itoh T."/>
            <person name="Takaki Y."/>
            <person name="Arai W."/>
            <person name="Nishi S."/>
            <person name="Kawai M."/>
            <person name="Shinya K."/>
            <person name="Ikeda H."/>
        </authorList>
    </citation>
    <scope>NUCLEOTIDE SEQUENCE [LARGE SCALE GENOMIC DNA]</scope>
    <source>
        <strain evidence="1 2">M497-1</strain>
    </source>
</reference>
<accession>A0AAU9AP07</accession>
<dbReference type="AlphaFoldDB" id="A0AAU9AP07"/>
<protein>
    <recommendedName>
        <fullName evidence="3">Lipoprotein</fullName>
    </recommendedName>
</protein>
<dbReference type="KEGG" id="lem:LEN_3577"/>
<organism evidence="1 2">
    <name type="scientific">Lysobacter enzymogenes</name>
    <dbReference type="NCBI Taxonomy" id="69"/>
    <lineage>
        <taxon>Bacteria</taxon>
        <taxon>Pseudomonadati</taxon>
        <taxon>Pseudomonadota</taxon>
        <taxon>Gammaproteobacteria</taxon>
        <taxon>Lysobacterales</taxon>
        <taxon>Lysobacteraceae</taxon>
        <taxon>Lysobacter</taxon>
    </lineage>
</organism>
<dbReference type="EMBL" id="AP014940">
    <property type="protein sequence ID" value="BAV99064.1"/>
    <property type="molecule type" value="Genomic_DNA"/>
</dbReference>
<gene>
    <name evidence="1" type="ORF">LEN_3577</name>
</gene>
<sequence>MLSALLPLLAASCAEPAGCASEPATHPKGQCRARYYQTDFGDRGVTQAMVECASDAGNLGGNIVAIPSLRAGIGLRWLDPQTLEVALAPGGRRDDMRSQDVYAGLRLRYVYRDLRPDEPAWAGCGLAARTR</sequence>
<name>A0AAU9AP07_LYSEN</name>
<dbReference type="GeneID" id="83065386"/>
<evidence type="ECO:0000313" key="1">
    <source>
        <dbReference type="EMBL" id="BAV99064.1"/>
    </source>
</evidence>
<dbReference type="RefSeq" id="WP_145960135.1">
    <property type="nucleotide sequence ID" value="NZ_AP014940.1"/>
</dbReference>
<evidence type="ECO:0000313" key="2">
    <source>
        <dbReference type="Proteomes" id="UP000218824"/>
    </source>
</evidence>